<dbReference type="PANTHER" id="PTHR37042:SF4">
    <property type="entry name" value="OUTER MEMBRANE PROTEIN RV1973"/>
    <property type="match status" value="1"/>
</dbReference>
<evidence type="ECO:0000313" key="5">
    <source>
        <dbReference type="EMBL" id="GAA4122655.1"/>
    </source>
</evidence>
<keyword evidence="3" id="KW-0812">Transmembrane</keyword>
<keyword evidence="3" id="KW-1133">Transmembrane helix</keyword>
<dbReference type="Pfam" id="PF00226">
    <property type="entry name" value="DnaJ"/>
    <property type="match status" value="1"/>
</dbReference>
<reference evidence="6" key="1">
    <citation type="journal article" date="2019" name="Int. J. Syst. Evol. Microbiol.">
        <title>The Global Catalogue of Microorganisms (GCM) 10K type strain sequencing project: providing services to taxonomists for standard genome sequencing and annotation.</title>
        <authorList>
            <consortium name="The Broad Institute Genomics Platform"/>
            <consortium name="The Broad Institute Genome Sequencing Center for Infectious Disease"/>
            <person name="Wu L."/>
            <person name="Ma J."/>
        </authorList>
    </citation>
    <scope>NUCLEOTIDE SEQUENCE [LARGE SCALE GENOMIC DNA]</scope>
    <source>
        <strain evidence="6">JCM 16703</strain>
    </source>
</reference>
<name>A0ABP7XNA3_9ACTN</name>
<feature type="domain" description="J" evidence="4">
    <location>
        <begin position="4"/>
        <end position="61"/>
    </location>
</feature>
<dbReference type="PANTHER" id="PTHR37042">
    <property type="entry name" value="OUTER MEMBRANE PROTEIN RV1973"/>
    <property type="match status" value="1"/>
</dbReference>
<dbReference type="Proteomes" id="UP001501495">
    <property type="component" value="Unassembled WGS sequence"/>
</dbReference>
<dbReference type="SUPFAM" id="SSF46565">
    <property type="entry name" value="Chaperone J-domain"/>
    <property type="match status" value="1"/>
</dbReference>
<evidence type="ECO:0000256" key="3">
    <source>
        <dbReference type="SAM" id="Phobius"/>
    </source>
</evidence>
<organism evidence="5 6">
    <name type="scientific">Nocardioides fonticola</name>
    <dbReference type="NCBI Taxonomy" id="450363"/>
    <lineage>
        <taxon>Bacteria</taxon>
        <taxon>Bacillati</taxon>
        <taxon>Actinomycetota</taxon>
        <taxon>Actinomycetes</taxon>
        <taxon>Propionibacteriales</taxon>
        <taxon>Nocardioidaceae</taxon>
        <taxon>Nocardioides</taxon>
    </lineage>
</organism>
<keyword evidence="6" id="KW-1185">Reference proteome</keyword>
<dbReference type="PRINTS" id="PR00625">
    <property type="entry name" value="JDOMAIN"/>
</dbReference>
<protein>
    <recommendedName>
        <fullName evidence="4">J domain-containing protein</fullName>
    </recommendedName>
</protein>
<dbReference type="CDD" id="cd06257">
    <property type="entry name" value="DnaJ"/>
    <property type="match status" value="1"/>
</dbReference>
<evidence type="ECO:0000256" key="1">
    <source>
        <dbReference type="ARBA" id="ARBA00004370"/>
    </source>
</evidence>
<evidence type="ECO:0000256" key="2">
    <source>
        <dbReference type="ARBA" id="ARBA00023136"/>
    </source>
</evidence>
<evidence type="ECO:0000313" key="6">
    <source>
        <dbReference type="Proteomes" id="UP001501495"/>
    </source>
</evidence>
<feature type="transmembrane region" description="Helical" evidence="3">
    <location>
        <begin position="121"/>
        <end position="142"/>
    </location>
</feature>
<dbReference type="InterPro" id="IPR001623">
    <property type="entry name" value="DnaJ_domain"/>
</dbReference>
<dbReference type="PROSITE" id="PS50076">
    <property type="entry name" value="DNAJ_2"/>
    <property type="match status" value="1"/>
</dbReference>
<dbReference type="SMART" id="SM00271">
    <property type="entry name" value="DnaJ"/>
    <property type="match status" value="1"/>
</dbReference>
<dbReference type="EMBL" id="BAAAZH010000021">
    <property type="protein sequence ID" value="GAA4122655.1"/>
    <property type="molecule type" value="Genomic_DNA"/>
</dbReference>
<proteinExistence type="predicted"/>
<comment type="caution">
    <text evidence="5">The sequence shown here is derived from an EMBL/GenBank/DDBJ whole genome shotgun (WGS) entry which is preliminary data.</text>
</comment>
<accession>A0ABP7XNA3</accession>
<sequence length="275" mass="28911">MTPSWYDVLGVEPSADAEEIRAAWRTAIADLDPGDRRFRALNQAAEVLLDPDRRAQHDAALAADLAYDLAAEPGQADEDAAAVPAKEAPPVAVAAPRAGTGIDDPGADAPSVVRSRGVPTWALLVAGVAAIALFVTAVVLGFTGGSSNTIDDAAADQAEQAAVRAIAPVLSYDYRHLDEDAAAARTYMTASYQKQYDQTFAVVKENAPGLKAVVSAEVIDAGIVRTGPDRVEVLVFVNRPTSNKRTSAPVVFKDQVTVTMVREGGDWLVDDLATS</sequence>
<dbReference type="Gene3D" id="1.10.287.110">
    <property type="entry name" value="DnaJ domain"/>
    <property type="match status" value="1"/>
</dbReference>
<comment type="subcellular location">
    <subcellularLocation>
        <location evidence="1">Membrane</location>
    </subcellularLocation>
</comment>
<keyword evidence="2 3" id="KW-0472">Membrane</keyword>
<gene>
    <name evidence="5" type="ORF">GCM10022215_28650</name>
</gene>
<dbReference type="InterPro" id="IPR036869">
    <property type="entry name" value="J_dom_sf"/>
</dbReference>
<evidence type="ECO:0000259" key="4">
    <source>
        <dbReference type="PROSITE" id="PS50076"/>
    </source>
</evidence>
<dbReference type="RefSeq" id="WP_344734134.1">
    <property type="nucleotide sequence ID" value="NZ_BAAAZH010000021.1"/>
</dbReference>